<gene>
    <name evidence="6" type="primary">psbX</name>
    <name evidence="7" type="ORF">C7B81_14480</name>
</gene>
<evidence type="ECO:0000313" key="7">
    <source>
        <dbReference type="EMBL" id="PSB36195.1"/>
    </source>
</evidence>
<keyword evidence="2 6" id="KW-0812">Transmembrane</keyword>
<protein>
    <recommendedName>
        <fullName evidence="6">Photosystem II reaction center protein X</fullName>
    </recommendedName>
</protein>
<evidence type="ECO:0000313" key="8">
    <source>
        <dbReference type="Proteomes" id="UP000238218"/>
    </source>
</evidence>
<keyword evidence="8" id="KW-1185">Reference proteome</keyword>
<proteinExistence type="inferred from homology"/>
<dbReference type="HAMAP" id="MF_01386">
    <property type="entry name" value="PSII_PsbX_1"/>
    <property type="match status" value="1"/>
</dbReference>
<accession>A0ABX5F618</accession>
<reference evidence="7 8" key="1">
    <citation type="submission" date="2018-02" db="EMBL/GenBank/DDBJ databases">
        <authorList>
            <person name="Moore K."/>
            <person name="Momper L."/>
        </authorList>
    </citation>
    <scope>NUCLEOTIDE SEQUENCE [LARGE SCALE GENOMIC DNA]</scope>
    <source>
        <strain evidence="7 8">CCALA 015</strain>
    </source>
</reference>
<sequence>MTPSLANFLSSLAWGAVIVVIPISIALVLISQNDQVDRRL</sequence>
<evidence type="ECO:0000256" key="1">
    <source>
        <dbReference type="ARBA" id="ARBA00022531"/>
    </source>
</evidence>
<dbReference type="EMBL" id="PVWP01000011">
    <property type="protein sequence ID" value="PSB36195.1"/>
    <property type="molecule type" value="Genomic_DNA"/>
</dbReference>
<comment type="subcellular location">
    <subcellularLocation>
        <location evidence="6">Cellular thylakoid membrane</location>
        <topology evidence="6">Single-pass membrane protein</topology>
    </subcellularLocation>
</comment>
<dbReference type="InterPro" id="IPR009518">
    <property type="entry name" value="PSII_PsbX"/>
</dbReference>
<comment type="caution">
    <text evidence="7">The sequence shown here is derived from an EMBL/GenBank/DDBJ whole genome shotgun (WGS) entry which is preliminary data.</text>
</comment>
<keyword evidence="6" id="KW-0793">Thylakoid</keyword>
<reference evidence="7 8" key="2">
    <citation type="submission" date="2018-03" db="EMBL/GenBank/DDBJ databases">
        <title>The ancient ancestry and fast evolution of plastids.</title>
        <authorList>
            <person name="Moore K.R."/>
            <person name="Magnabosco C."/>
            <person name="Momper L."/>
            <person name="Gold D.A."/>
            <person name="Bosak T."/>
            <person name="Fournier G.P."/>
        </authorList>
    </citation>
    <scope>NUCLEOTIDE SEQUENCE [LARGE SCALE GENOMIC DNA]</scope>
    <source>
        <strain evidence="7 8">CCALA 015</strain>
    </source>
</reference>
<evidence type="ECO:0000256" key="3">
    <source>
        <dbReference type="ARBA" id="ARBA00022989"/>
    </source>
</evidence>
<evidence type="ECO:0000256" key="2">
    <source>
        <dbReference type="ARBA" id="ARBA00022692"/>
    </source>
</evidence>
<organism evidence="7 8">
    <name type="scientific">Aphanothece cf. minutissima CCALA 015</name>
    <dbReference type="NCBI Taxonomy" id="2107695"/>
    <lineage>
        <taxon>Bacteria</taxon>
        <taxon>Bacillati</taxon>
        <taxon>Cyanobacteriota</taxon>
        <taxon>Cyanophyceae</taxon>
        <taxon>Oscillatoriophycideae</taxon>
        <taxon>Chroococcales</taxon>
        <taxon>Aphanothecaceae</taxon>
        <taxon>Aphanothece</taxon>
    </lineage>
</organism>
<evidence type="ECO:0000256" key="4">
    <source>
        <dbReference type="ARBA" id="ARBA00023136"/>
    </source>
</evidence>
<dbReference type="Pfam" id="PF06596">
    <property type="entry name" value="PsbX"/>
    <property type="match status" value="1"/>
</dbReference>
<keyword evidence="1 6" id="KW-0602">Photosynthesis</keyword>
<keyword evidence="3 6" id="KW-1133">Transmembrane helix</keyword>
<evidence type="ECO:0000256" key="5">
    <source>
        <dbReference type="ARBA" id="ARBA00023276"/>
    </source>
</evidence>
<name>A0ABX5F618_9CHRO</name>
<comment type="subunit">
    <text evidence="6">PSII is composed of 1 copy each of membrane proteins PsbA, PsbB, PsbC, PsbD, PsbE, PsbF, PsbH, PsbI, PsbJ, PsbK, PsbL, PsbM, PsbT, PsbX, PsbY, PsbZ, Psb30/Ycf12, peripheral proteins PsbO, CyanoQ (PsbQ), PsbU, PsbV and a large number of cofactors. It forms dimeric complexes.</text>
</comment>
<comment type="similarity">
    <text evidence="6">Belongs to the PsbX family. Type 1 subfamily.</text>
</comment>
<comment type="function">
    <text evidence="6">Involved in the binding and/or turnover of quinones at the Q(B) site of photosystem II (PSII). PSII is a light-driven water plastoquinone oxidoreductase, using light energy to abstract electrons from H(2)O, generating a proton gradient subsequently used for ATP formation.</text>
</comment>
<dbReference type="RefSeq" id="WP_015109102.1">
    <property type="nucleotide sequence ID" value="NZ_PVWP01000011.1"/>
</dbReference>
<keyword evidence="4 6" id="KW-0472">Membrane</keyword>
<dbReference type="Gene3D" id="1.20.5.510">
    <property type="entry name" value="Single helix bin"/>
    <property type="match status" value="1"/>
</dbReference>
<keyword evidence="5 6" id="KW-0604">Photosystem II</keyword>
<feature type="transmembrane region" description="Helical" evidence="6">
    <location>
        <begin position="12"/>
        <end position="30"/>
    </location>
</feature>
<evidence type="ECO:0000256" key="6">
    <source>
        <dbReference type="HAMAP-Rule" id="MF_01386"/>
    </source>
</evidence>
<dbReference type="InterPro" id="IPR023431">
    <property type="entry name" value="PSII_PsbX_type_1_subfam"/>
</dbReference>
<dbReference type="Proteomes" id="UP000238218">
    <property type="component" value="Unassembled WGS sequence"/>
</dbReference>